<dbReference type="AlphaFoldDB" id="A0AAU7CPD5"/>
<proteinExistence type="predicted"/>
<keyword evidence="1" id="KW-0067">ATP-binding</keyword>
<keyword evidence="1" id="KW-0547">Nucleotide-binding</keyword>
<dbReference type="Gene3D" id="3.30.470.20">
    <property type="entry name" value="ATP-grasp fold, B domain"/>
    <property type="match status" value="1"/>
</dbReference>
<dbReference type="GO" id="GO:0046872">
    <property type="term" value="F:metal ion binding"/>
    <property type="evidence" value="ECO:0007669"/>
    <property type="project" value="InterPro"/>
</dbReference>
<evidence type="ECO:0000259" key="2">
    <source>
        <dbReference type="PROSITE" id="PS50975"/>
    </source>
</evidence>
<dbReference type="SUPFAM" id="SSF56059">
    <property type="entry name" value="Glutathione synthetase ATP-binding domain-like"/>
    <property type="match status" value="1"/>
</dbReference>
<gene>
    <name evidence="3" type="ORF">V5E97_12285</name>
</gene>
<dbReference type="GO" id="GO:0005524">
    <property type="term" value="F:ATP binding"/>
    <property type="evidence" value="ECO:0007669"/>
    <property type="project" value="UniProtKB-UniRule"/>
</dbReference>
<dbReference type="InterPro" id="IPR011761">
    <property type="entry name" value="ATP-grasp"/>
</dbReference>
<dbReference type="RefSeq" id="WP_406699630.1">
    <property type="nucleotide sequence ID" value="NZ_CP155447.1"/>
</dbReference>
<dbReference type="Pfam" id="PF02655">
    <property type="entry name" value="ATP-grasp_3"/>
    <property type="match status" value="1"/>
</dbReference>
<sequence length="375" mass="41177">MDLLILGASARAAAYSARRAQLRPRAIDLFADADLTALCPARQIAPEDYPHRLADLALESPPGPWLYTGALENQPDLIDRIATNRPLWGNDGTVLRAVRDPFAWSAALRQAGLPCPSVRSSATGLPRDGSWLVKPIASAGGMRIHRLVAETMQPDWPCFYQERIDGLTLSALFIGRPDETLFAGVTGQLLGYPKADYAYVGSVGPWPITPVEASRIRALGDVLARSFGLRGLFGVDFILADGHPWPVEINPRYTASVEVLELALGDSLLSAHRAVFDPTALAIRSTPTPRPRRTVGKLILFAPAECHFPRTSRCRPADNDVFTIPTLGDRPQPGIRFEPGEPIVTLFEHADQVETCLARLKRRQARWEQRLTTKS</sequence>
<feature type="domain" description="ATP-grasp" evidence="2">
    <location>
        <begin position="79"/>
        <end position="277"/>
    </location>
</feature>
<name>A0AAU7CPD5_9BACT</name>
<protein>
    <submittedName>
        <fullName evidence="3">ATP-grasp domain-containing protein</fullName>
    </submittedName>
</protein>
<reference evidence="3" key="1">
    <citation type="submission" date="2024-05" db="EMBL/GenBank/DDBJ databases">
        <title>Planctomycetes of the genus Singulisphaera possess chitinolytic capabilities.</title>
        <authorList>
            <person name="Ivanova A."/>
        </authorList>
    </citation>
    <scope>NUCLEOTIDE SEQUENCE</scope>
    <source>
        <strain evidence="3">Ch08T</strain>
    </source>
</reference>
<dbReference type="EMBL" id="CP155447">
    <property type="protein sequence ID" value="XBH06782.1"/>
    <property type="molecule type" value="Genomic_DNA"/>
</dbReference>
<accession>A0AAU7CPD5</accession>
<organism evidence="3">
    <name type="scientific">Singulisphaera sp. Ch08</name>
    <dbReference type="NCBI Taxonomy" id="3120278"/>
    <lineage>
        <taxon>Bacteria</taxon>
        <taxon>Pseudomonadati</taxon>
        <taxon>Planctomycetota</taxon>
        <taxon>Planctomycetia</taxon>
        <taxon>Isosphaerales</taxon>
        <taxon>Isosphaeraceae</taxon>
        <taxon>Singulisphaera</taxon>
    </lineage>
</organism>
<dbReference type="InterPro" id="IPR003806">
    <property type="entry name" value="ATP-grasp_PylC-type"/>
</dbReference>
<dbReference type="PROSITE" id="PS50975">
    <property type="entry name" value="ATP_GRASP"/>
    <property type="match status" value="1"/>
</dbReference>
<evidence type="ECO:0000256" key="1">
    <source>
        <dbReference type="PROSITE-ProRule" id="PRU00409"/>
    </source>
</evidence>
<evidence type="ECO:0000313" key="3">
    <source>
        <dbReference type="EMBL" id="XBH06782.1"/>
    </source>
</evidence>